<gene>
    <name evidence="1" type="ORF">CLTHE_11990</name>
</gene>
<reference evidence="1 2" key="1">
    <citation type="submission" date="2016-02" db="EMBL/GenBank/DDBJ databases">
        <title>Genome sequence of Clostridium thermobutyricum DSM 4928.</title>
        <authorList>
            <person name="Poehlein A."/>
            <person name="Daniel R."/>
        </authorList>
    </citation>
    <scope>NUCLEOTIDE SEQUENCE [LARGE SCALE GENOMIC DNA]</scope>
    <source>
        <strain evidence="1 2">DSM 4928</strain>
    </source>
</reference>
<proteinExistence type="predicted"/>
<dbReference type="EMBL" id="LTAY01000031">
    <property type="protein sequence ID" value="OPX48520.1"/>
    <property type="molecule type" value="Genomic_DNA"/>
</dbReference>
<evidence type="ECO:0000313" key="2">
    <source>
        <dbReference type="Proteomes" id="UP000191448"/>
    </source>
</evidence>
<evidence type="ECO:0000313" key="1">
    <source>
        <dbReference type="EMBL" id="OPX48520.1"/>
    </source>
</evidence>
<organism evidence="1 2">
    <name type="scientific">Clostridium thermobutyricum DSM 4928</name>
    <dbReference type="NCBI Taxonomy" id="1121339"/>
    <lineage>
        <taxon>Bacteria</taxon>
        <taxon>Bacillati</taxon>
        <taxon>Bacillota</taxon>
        <taxon>Clostridia</taxon>
        <taxon>Eubacteriales</taxon>
        <taxon>Clostridiaceae</taxon>
        <taxon>Clostridium</taxon>
    </lineage>
</organism>
<sequence length="34" mass="3998">MTKLVNINTHKVFSDKDFKEYVKELKKNGGNKNE</sequence>
<dbReference type="Proteomes" id="UP000191448">
    <property type="component" value="Unassembled WGS sequence"/>
</dbReference>
<comment type="caution">
    <text evidence="1">The sequence shown here is derived from an EMBL/GenBank/DDBJ whole genome shotgun (WGS) entry which is preliminary data.</text>
</comment>
<dbReference type="AlphaFoldDB" id="A0A1V4SXF4"/>
<protein>
    <submittedName>
        <fullName evidence="1">Uncharacterized protein</fullName>
    </submittedName>
</protein>
<name>A0A1V4SXF4_9CLOT</name>
<accession>A0A1V4SXF4</accession>